<reference evidence="4 5" key="1">
    <citation type="submission" date="2017-12" db="EMBL/GenBank/DDBJ databases">
        <title>Anaerobic carbon monoxide metabolism by Pleomorphomonas carboxyditropha sp. nov., a new mesophilic hydrogenogenic carboxidotroph.</title>
        <authorList>
            <person name="Esquivel-Elizondo S."/>
            <person name="Krajmalnik-Brown R."/>
        </authorList>
    </citation>
    <scope>NUCLEOTIDE SEQUENCE [LARGE SCALE GENOMIC DNA]</scope>
    <source>
        <strain evidence="4 5">R5-392</strain>
    </source>
</reference>
<dbReference type="PANTHER" id="PTHR12526:SF510">
    <property type="entry name" value="D-INOSITOL 3-PHOSPHATE GLYCOSYLTRANSFERASE"/>
    <property type="match status" value="1"/>
</dbReference>
<keyword evidence="2 4" id="KW-0808">Transferase</keyword>
<dbReference type="EMBL" id="PJNW01000005">
    <property type="protein sequence ID" value="PKR89661.1"/>
    <property type="molecule type" value="Genomic_DNA"/>
</dbReference>
<name>A0A2N3LYF6_9HYPH</name>
<evidence type="ECO:0000256" key="1">
    <source>
        <dbReference type="ARBA" id="ARBA00022676"/>
    </source>
</evidence>
<organism evidence="4 5">
    <name type="scientific">Pleomorphomonas diazotrophica</name>
    <dbReference type="NCBI Taxonomy" id="1166257"/>
    <lineage>
        <taxon>Bacteria</taxon>
        <taxon>Pseudomonadati</taxon>
        <taxon>Pseudomonadota</taxon>
        <taxon>Alphaproteobacteria</taxon>
        <taxon>Hyphomicrobiales</taxon>
        <taxon>Pleomorphomonadaceae</taxon>
        <taxon>Pleomorphomonas</taxon>
    </lineage>
</organism>
<dbReference type="Pfam" id="PF13692">
    <property type="entry name" value="Glyco_trans_1_4"/>
    <property type="match status" value="1"/>
</dbReference>
<evidence type="ECO:0000313" key="4">
    <source>
        <dbReference type="EMBL" id="PKR89661.1"/>
    </source>
</evidence>
<evidence type="ECO:0000313" key="5">
    <source>
        <dbReference type="Proteomes" id="UP000233491"/>
    </source>
</evidence>
<dbReference type="PANTHER" id="PTHR12526">
    <property type="entry name" value="GLYCOSYLTRANSFERASE"/>
    <property type="match status" value="1"/>
</dbReference>
<dbReference type="InterPro" id="IPR028098">
    <property type="entry name" value="Glyco_trans_4-like_N"/>
</dbReference>
<evidence type="ECO:0000256" key="2">
    <source>
        <dbReference type="ARBA" id="ARBA00022679"/>
    </source>
</evidence>
<dbReference type="GO" id="GO:0016757">
    <property type="term" value="F:glycosyltransferase activity"/>
    <property type="evidence" value="ECO:0007669"/>
    <property type="project" value="UniProtKB-KW"/>
</dbReference>
<gene>
    <name evidence="4" type="ORF">CXZ10_09885</name>
</gene>
<keyword evidence="1" id="KW-0328">Glycosyltransferase</keyword>
<protein>
    <submittedName>
        <fullName evidence="4">Glycosyl transferase</fullName>
    </submittedName>
</protein>
<dbReference type="Proteomes" id="UP000233491">
    <property type="component" value="Unassembled WGS sequence"/>
</dbReference>
<comment type="caution">
    <text evidence="4">The sequence shown here is derived from an EMBL/GenBank/DDBJ whole genome shotgun (WGS) entry which is preliminary data.</text>
</comment>
<keyword evidence="5" id="KW-1185">Reference proteome</keyword>
<sequence>MAGGGAQRAMVRLARGFAEAGHSVEALVLEEDGNFKEELSDKVKLTKLGPKRISGAILALARYLRRERPDAILVTEPACNVAVIAAKLLAGGSTRVLIREGLFPSVAATESPHRATRLAYRLAPFFYRYADVIVALASDLAKDLAKWAHLDLARITVIPINPVVTPELLAYAELTPKHPWFHDQLPVILGVGRLDRQKDFQTLIQAFERLRNQRPCRLMIIGEGPLRGELELLKAKSSFGSDIELPGFVSNPFCFMSKCSVFVLSSRYEGLPNALIEALASGASVVATNCPSGPSEIVDGDRYGRLVPVGDPDAMAQAIRDTLDRPANSSQSKARGLEFTIARSSSLYLNALFPQRPVS</sequence>
<feature type="domain" description="Glycosyltransferase subfamily 4-like N-terminal" evidence="3">
    <location>
        <begin position="4"/>
        <end position="159"/>
    </location>
</feature>
<dbReference type="AlphaFoldDB" id="A0A2N3LYF6"/>
<dbReference type="CDD" id="cd03811">
    <property type="entry name" value="GT4_GT28_WabH-like"/>
    <property type="match status" value="1"/>
</dbReference>
<dbReference type="Gene3D" id="3.40.50.2000">
    <property type="entry name" value="Glycogen Phosphorylase B"/>
    <property type="match status" value="2"/>
</dbReference>
<proteinExistence type="predicted"/>
<dbReference type="SUPFAM" id="SSF53756">
    <property type="entry name" value="UDP-Glycosyltransferase/glycogen phosphorylase"/>
    <property type="match status" value="1"/>
</dbReference>
<dbReference type="Pfam" id="PF13439">
    <property type="entry name" value="Glyco_transf_4"/>
    <property type="match status" value="1"/>
</dbReference>
<evidence type="ECO:0000259" key="3">
    <source>
        <dbReference type="Pfam" id="PF13439"/>
    </source>
</evidence>
<accession>A0A2N3LYF6</accession>